<proteinExistence type="inferred from homology"/>
<keyword evidence="4" id="KW-0808">Transferase</keyword>
<dbReference type="InterPro" id="IPR029063">
    <property type="entry name" value="SAM-dependent_MTases_sf"/>
</dbReference>
<dbReference type="HOGENOM" id="CLU_013560_5_2_6"/>
<organism evidence="4 5">
    <name type="scientific">Photobacterium gaetbulicola Gung47</name>
    <dbReference type="NCBI Taxonomy" id="658445"/>
    <lineage>
        <taxon>Bacteria</taxon>
        <taxon>Pseudomonadati</taxon>
        <taxon>Pseudomonadota</taxon>
        <taxon>Gammaproteobacteria</taxon>
        <taxon>Vibrionales</taxon>
        <taxon>Vibrionaceae</taxon>
        <taxon>Photobacterium</taxon>
    </lineage>
</organism>
<dbReference type="InterPro" id="IPR003869">
    <property type="entry name" value="Polysac_CapD-like"/>
</dbReference>
<feature type="transmembrane region" description="Helical" evidence="2">
    <location>
        <begin position="52"/>
        <end position="71"/>
    </location>
</feature>
<evidence type="ECO:0000259" key="3">
    <source>
        <dbReference type="Pfam" id="PF02719"/>
    </source>
</evidence>
<dbReference type="Pfam" id="PF02719">
    <property type="entry name" value="Polysacc_synt_2"/>
    <property type="match status" value="1"/>
</dbReference>
<dbReference type="Proteomes" id="UP000032303">
    <property type="component" value="Chromosome 2"/>
</dbReference>
<dbReference type="GO" id="GO:0016740">
    <property type="term" value="F:transferase activity"/>
    <property type="evidence" value="ECO:0007669"/>
    <property type="project" value="UniProtKB-KW"/>
</dbReference>
<sequence>MFQPVLTLFSAKRITKRVVTVCYDIIAISAALYFAIVLRTGKMTIPFGPEELTSFTLTIVVTLLVFAKLGLYRAVLRYMIVPALGHIALAVILSAFALAISSFYTHSYIHRSVPAIYAGLAVLLLGAPRVLIRMYFDRYYRKGKPHVLIYGAGSTGRELAYALRQGSEYHPVAMLDDNRLKCGNIIYGLKVYHSSEFETLNSLYRPVKLLLAINNISKGERLRILEKLSHWPIEIQSVPSVEDIASGKSSLTEIKDLDVADLLGRDSVAPQEELMKACIESKAVMVTGAGGSIGSELCRQIIKRKPKLLLLFELNEYNLYNIERELQQFIKFTKQNIPIIAALGSVQHKNRLQNLMANYHIDTVYHAAAYKHVPIVEHNTIEGIRNNIFGTLFTAEAAMDTGVSNFVLISTDKAVRPTNVMGASKRMAELVLQALAGKQSGTTFTMVRFGNVLGSSGSVVPLFREQIKKGGPVTVTHPDITRYFMLIPEAAQLVIQAGAIGHNGQVFVLDMNEPVKILDLAKRMIQLMGLTEKKNEKCDGDIEIRYTGLRPGEKLYEELLIGENVTGTTHPKIMTAKEEKLSWPEMEAVLEQLDEACHTTDLQKVRNILLNTPTGYRPDGEIYDHLFNQYTELKL</sequence>
<protein>
    <submittedName>
        <fullName evidence="4">Putative mannosyl-transferase</fullName>
    </submittedName>
</protein>
<feature type="domain" description="Polysaccharide biosynthesis protein CapD-like" evidence="3">
    <location>
        <begin position="284"/>
        <end position="577"/>
    </location>
</feature>
<dbReference type="InterPro" id="IPR036291">
    <property type="entry name" value="NAD(P)-bd_dom_sf"/>
</dbReference>
<evidence type="ECO:0000256" key="2">
    <source>
        <dbReference type="SAM" id="Phobius"/>
    </source>
</evidence>
<reference evidence="4 5" key="1">
    <citation type="submission" date="2013-05" db="EMBL/GenBank/DDBJ databases">
        <title>Complete genome sequence of the lipase-producing bacterium Photobacterium gaetbulicola Gung47.</title>
        <authorList>
            <person name="Kim Y.-O."/>
        </authorList>
    </citation>
    <scope>NUCLEOTIDE SEQUENCE [LARGE SCALE GENOMIC DNA]</scope>
    <source>
        <strain evidence="4 5">Gung47</strain>
    </source>
</reference>
<name>A0A0C5WWV8_9GAMM</name>
<keyword evidence="5" id="KW-1185">Reference proteome</keyword>
<dbReference type="SUPFAM" id="SSF53335">
    <property type="entry name" value="S-adenosyl-L-methionine-dependent methyltransferases"/>
    <property type="match status" value="1"/>
</dbReference>
<keyword evidence="2" id="KW-0812">Transmembrane</keyword>
<dbReference type="KEGG" id="pgb:H744_2c2861"/>
<evidence type="ECO:0000313" key="4">
    <source>
        <dbReference type="EMBL" id="AJR09514.1"/>
    </source>
</evidence>
<dbReference type="OrthoDB" id="9803111at2"/>
<keyword evidence="2" id="KW-1133">Transmembrane helix</keyword>
<dbReference type="PANTHER" id="PTHR43318:SF1">
    <property type="entry name" value="POLYSACCHARIDE BIOSYNTHESIS PROTEIN EPSC-RELATED"/>
    <property type="match status" value="1"/>
</dbReference>
<dbReference type="STRING" id="658445.H744_2c2861"/>
<keyword evidence="2" id="KW-0472">Membrane</keyword>
<dbReference type="FunFam" id="3.40.50.720:FF:000568">
    <property type="entry name" value="Polysaccharide biosynthesis protein"/>
    <property type="match status" value="1"/>
</dbReference>
<evidence type="ECO:0000313" key="5">
    <source>
        <dbReference type="Proteomes" id="UP000032303"/>
    </source>
</evidence>
<accession>A0A0C5WWV8</accession>
<dbReference type="Gene3D" id="3.40.50.720">
    <property type="entry name" value="NAD(P)-binding Rossmann-like Domain"/>
    <property type="match status" value="2"/>
</dbReference>
<dbReference type="PANTHER" id="PTHR43318">
    <property type="entry name" value="UDP-N-ACETYLGLUCOSAMINE 4,6-DEHYDRATASE"/>
    <property type="match status" value="1"/>
</dbReference>
<dbReference type="CDD" id="cd05237">
    <property type="entry name" value="UDP_invert_4-6DH_SDR_e"/>
    <property type="match status" value="1"/>
</dbReference>
<dbReference type="PATRIC" id="fig|658445.3.peg.4908"/>
<evidence type="ECO:0000256" key="1">
    <source>
        <dbReference type="ARBA" id="ARBA00007430"/>
    </source>
</evidence>
<dbReference type="InterPro" id="IPR051203">
    <property type="entry name" value="Polysaccharide_Synthase-Rel"/>
</dbReference>
<feature type="transmembrane region" description="Helical" evidence="2">
    <location>
        <begin position="21"/>
        <end position="40"/>
    </location>
</feature>
<feature type="transmembrane region" description="Helical" evidence="2">
    <location>
        <begin position="116"/>
        <end position="136"/>
    </location>
</feature>
<comment type="similarity">
    <text evidence="1">Belongs to the polysaccharide synthase family.</text>
</comment>
<dbReference type="EMBL" id="CP005974">
    <property type="protein sequence ID" value="AJR09514.1"/>
    <property type="molecule type" value="Genomic_DNA"/>
</dbReference>
<feature type="transmembrane region" description="Helical" evidence="2">
    <location>
        <begin position="83"/>
        <end position="104"/>
    </location>
</feature>
<gene>
    <name evidence="4" type="ORF">H744_2c2861</name>
</gene>
<dbReference type="AlphaFoldDB" id="A0A0C5WWV8"/>
<dbReference type="SUPFAM" id="SSF51735">
    <property type="entry name" value="NAD(P)-binding Rossmann-fold domains"/>
    <property type="match status" value="1"/>
</dbReference>